<sequence>MDLHTGNKKLKNWSNTLNTHSFLHIHTSRESQVTGQHQINWRIKLMKSVALEFSTQQCKKFQRQVKLPFCSCMPDAFQILARGYLASTPVYPQTEFLLHLLNFYHLLWNLSNATTTSFAEVLHKWNNSLSSKNSIHNKTLLKLLNLHRSKTSWHNKHVLYLGQPFPVLTLPNHGKHTKSSFALMAIFSIDTLSGPPKTTCHSKCLSSKENPATGKTQDPIHYQCYHRTEKGCDNTGLMGAFEPGRAAVYQFKSSRGSSKNLIHIQISTFLSYSIHSRSSLNHRLNALHHCRTFHNMIGLEKLSNFIS</sequence>
<comment type="caution">
    <text evidence="2">The sequence shown here is derived from an EMBL/GenBank/DDBJ whole genome shotgun (WGS) entry which is preliminary data.</text>
</comment>
<dbReference type="VEuPathDB" id="FungiDB:VP01_597g9"/>
<dbReference type="Pfam" id="PF18802">
    <property type="entry name" value="CxC1"/>
    <property type="match status" value="1"/>
</dbReference>
<organism evidence="2 3">
    <name type="scientific">Puccinia sorghi</name>
    <dbReference type="NCBI Taxonomy" id="27349"/>
    <lineage>
        <taxon>Eukaryota</taxon>
        <taxon>Fungi</taxon>
        <taxon>Dikarya</taxon>
        <taxon>Basidiomycota</taxon>
        <taxon>Pucciniomycotina</taxon>
        <taxon>Pucciniomycetes</taxon>
        <taxon>Pucciniales</taxon>
        <taxon>Pucciniaceae</taxon>
        <taxon>Puccinia</taxon>
    </lineage>
</organism>
<protein>
    <recommendedName>
        <fullName evidence="1">CxC1-like cysteine cluster associated with KDZ transposases domain-containing protein</fullName>
    </recommendedName>
</protein>
<proteinExistence type="predicted"/>
<dbReference type="AlphaFoldDB" id="A0A0L6UJN0"/>
<dbReference type="PANTHER" id="PTHR33096:SF1">
    <property type="entry name" value="CXC1-LIKE CYSTEINE CLUSTER ASSOCIATED WITH KDZ TRANSPOSASES DOMAIN-CONTAINING PROTEIN"/>
    <property type="match status" value="1"/>
</dbReference>
<evidence type="ECO:0000313" key="3">
    <source>
        <dbReference type="Proteomes" id="UP000037035"/>
    </source>
</evidence>
<dbReference type="EMBL" id="LAVV01011251">
    <property type="protein sequence ID" value="KNZ48010.1"/>
    <property type="molecule type" value="Genomic_DNA"/>
</dbReference>
<gene>
    <name evidence="2" type="ORF">VP01_597g9</name>
</gene>
<evidence type="ECO:0000259" key="1">
    <source>
        <dbReference type="Pfam" id="PF18802"/>
    </source>
</evidence>
<dbReference type="Proteomes" id="UP000037035">
    <property type="component" value="Unassembled WGS sequence"/>
</dbReference>
<dbReference type="PANTHER" id="PTHR33096">
    <property type="entry name" value="CXC2 DOMAIN-CONTAINING PROTEIN"/>
    <property type="match status" value="1"/>
</dbReference>
<evidence type="ECO:0000313" key="2">
    <source>
        <dbReference type="EMBL" id="KNZ48010.1"/>
    </source>
</evidence>
<accession>A0A0L6UJN0</accession>
<feature type="domain" description="CxC1-like cysteine cluster associated with KDZ transposases" evidence="1">
    <location>
        <begin position="61"/>
        <end position="130"/>
    </location>
</feature>
<dbReference type="InterPro" id="IPR041320">
    <property type="entry name" value="CxC1"/>
</dbReference>
<name>A0A0L6UJN0_9BASI</name>
<keyword evidence="3" id="KW-1185">Reference proteome</keyword>
<reference evidence="2 3" key="1">
    <citation type="submission" date="2015-08" db="EMBL/GenBank/DDBJ databases">
        <title>Next Generation Sequencing and Analysis of the Genome of Puccinia sorghi L Schw, the Causal Agent of Maize Common Rust.</title>
        <authorList>
            <person name="Rochi L."/>
            <person name="Burguener G."/>
            <person name="Darino M."/>
            <person name="Turjanski A."/>
            <person name="Kreff E."/>
            <person name="Dieguez M.J."/>
            <person name="Sacco F."/>
        </authorList>
    </citation>
    <scope>NUCLEOTIDE SEQUENCE [LARGE SCALE GENOMIC DNA]</scope>
    <source>
        <strain evidence="2 3">RO10H11247</strain>
    </source>
</reference>